<gene>
    <name evidence="2" type="ORF">CAC42_4571</name>
</gene>
<feature type="compositionally biased region" description="Basic and acidic residues" evidence="1">
    <location>
        <begin position="1"/>
        <end position="23"/>
    </location>
</feature>
<evidence type="ECO:0000313" key="3">
    <source>
        <dbReference type="Proteomes" id="UP000243797"/>
    </source>
</evidence>
<dbReference type="OrthoDB" id="3902208at2759"/>
<evidence type="ECO:0000256" key="1">
    <source>
        <dbReference type="SAM" id="MobiDB-lite"/>
    </source>
</evidence>
<comment type="caution">
    <text evidence="2">The sequence shown here is derived from an EMBL/GenBank/DDBJ whole genome shotgun (WGS) entry which is preliminary data.</text>
</comment>
<organism evidence="2 3">
    <name type="scientific">Sphaceloma murrayae</name>
    <dbReference type="NCBI Taxonomy" id="2082308"/>
    <lineage>
        <taxon>Eukaryota</taxon>
        <taxon>Fungi</taxon>
        <taxon>Dikarya</taxon>
        <taxon>Ascomycota</taxon>
        <taxon>Pezizomycotina</taxon>
        <taxon>Dothideomycetes</taxon>
        <taxon>Dothideomycetidae</taxon>
        <taxon>Myriangiales</taxon>
        <taxon>Elsinoaceae</taxon>
        <taxon>Sphaceloma</taxon>
    </lineage>
</organism>
<dbReference type="STRING" id="2082308.A0A2K1QNA4"/>
<protein>
    <submittedName>
        <fullName evidence="2">Uncharacterized protein</fullName>
    </submittedName>
</protein>
<accession>A0A2K1QNA4</accession>
<proteinExistence type="predicted"/>
<evidence type="ECO:0000313" key="2">
    <source>
        <dbReference type="EMBL" id="PNS16607.1"/>
    </source>
</evidence>
<keyword evidence="3" id="KW-1185">Reference proteome</keyword>
<dbReference type="Proteomes" id="UP000243797">
    <property type="component" value="Unassembled WGS sequence"/>
</dbReference>
<dbReference type="EMBL" id="NKHZ01000055">
    <property type="protein sequence ID" value="PNS16607.1"/>
    <property type="molecule type" value="Genomic_DNA"/>
</dbReference>
<dbReference type="InParanoid" id="A0A2K1QNA4"/>
<reference evidence="2 3" key="1">
    <citation type="submission" date="2017-06" db="EMBL/GenBank/DDBJ databases">
        <title>Draft genome sequence of a variant of Elsinoe murrayae.</title>
        <authorList>
            <person name="Cheng Q."/>
        </authorList>
    </citation>
    <scope>NUCLEOTIDE SEQUENCE [LARGE SCALE GENOMIC DNA]</scope>
    <source>
        <strain evidence="2 3">CQ-2017a</strain>
    </source>
</reference>
<sequence length="107" mass="11005">MPGTDRKIFPEKVQDKQGNEKGKSTLPSGLLAPLGDPLGKALGTAVSPIGAGVGKATGPVAEGATQVSKPIMDKLGMEDRGEAKEQAEKKQDRIGGKEQTGQNPLGL</sequence>
<name>A0A2K1QNA4_9PEZI</name>
<feature type="region of interest" description="Disordered" evidence="1">
    <location>
        <begin position="1"/>
        <end position="107"/>
    </location>
</feature>
<dbReference type="AlphaFoldDB" id="A0A2K1QNA4"/>
<feature type="compositionally biased region" description="Basic and acidic residues" evidence="1">
    <location>
        <begin position="71"/>
        <end position="96"/>
    </location>
</feature>